<dbReference type="GO" id="GO:0008218">
    <property type="term" value="P:bioluminescence"/>
    <property type="evidence" value="ECO:0007669"/>
    <property type="project" value="UniProtKB-KW"/>
</dbReference>
<comment type="subcellular location">
    <subcellularLocation>
        <location evidence="1">Peroxisome</location>
    </subcellularLocation>
</comment>
<feature type="domain" description="AMP-binding enzyme C-terminal" evidence="14">
    <location>
        <begin position="452"/>
        <end position="528"/>
    </location>
</feature>
<reference evidence="15" key="1">
    <citation type="submission" date="2022-07" db="EMBL/GenBank/DDBJ databases">
        <authorList>
            <person name="Trinca V."/>
            <person name="Uliana J.V.C."/>
            <person name="Torres T.T."/>
            <person name="Ward R.J."/>
            <person name="Monesi N."/>
        </authorList>
    </citation>
    <scope>NUCLEOTIDE SEQUENCE</scope>
    <source>
        <strain evidence="15">HSMRA1968</strain>
        <tissue evidence="15">Whole embryos</tissue>
    </source>
</reference>
<dbReference type="PANTHER" id="PTHR24096:SF422">
    <property type="entry name" value="BCDNA.GH02901"/>
    <property type="match status" value="1"/>
</dbReference>
<evidence type="ECO:0000256" key="9">
    <source>
        <dbReference type="ARBA" id="ARBA00023140"/>
    </source>
</evidence>
<evidence type="ECO:0000313" key="15">
    <source>
        <dbReference type="EMBL" id="KAJ6636980.1"/>
    </source>
</evidence>
<dbReference type="SUPFAM" id="SSF56801">
    <property type="entry name" value="Acetyl-CoA synthetase-like"/>
    <property type="match status" value="1"/>
</dbReference>
<dbReference type="AlphaFoldDB" id="A0A9Q0MTV4"/>
<dbReference type="Pfam" id="PF00501">
    <property type="entry name" value="AMP-binding"/>
    <property type="match status" value="1"/>
</dbReference>
<dbReference type="GO" id="GO:0004497">
    <property type="term" value="F:monooxygenase activity"/>
    <property type="evidence" value="ECO:0007669"/>
    <property type="project" value="UniProtKB-KW"/>
</dbReference>
<dbReference type="InterPro" id="IPR025110">
    <property type="entry name" value="AMP-bd_C"/>
</dbReference>
<dbReference type="Gene3D" id="3.30.300.30">
    <property type="match status" value="1"/>
</dbReference>
<dbReference type="EMBL" id="WJQU01000003">
    <property type="protein sequence ID" value="KAJ6636980.1"/>
    <property type="molecule type" value="Genomic_DNA"/>
</dbReference>
<dbReference type="GO" id="GO:0005524">
    <property type="term" value="F:ATP binding"/>
    <property type="evidence" value="ECO:0007669"/>
    <property type="project" value="UniProtKB-KW"/>
</dbReference>
<sequence length="539" mass="59328">FILNSIYEPISLPELTIDQYVWQNISAWQDKVAIVCGATGRKYTYAKLRDHSAATAIKLQTKLQTGDVAAVCLPNIPEFAISVLGILEAGLVVTTINPIYTAEEISRQLISSKPKIVFALAETYKTIKAAAEIAKISIEIVIVKNNNSEDDPSGTINFSQLISTLDVDFSSLKRNAININEMSTLLFSSGTTGLPKGVMLSHLNITTNCEMLNAKLPERTLLQPTTNDFQEVLPSVLPFHHIYGYTVSLLAKLSLGCKVVTLPKFDPSTFLNSLIEHKATILNLVPPIVLFLGGSDKVSEDHLKYVRMVASAGAPLGASDADRFKKKAPQVEFMQGYGMTETSALSFLSPNDCWDYATIGYAASNTQAKVVKLDDSDYVGCDKNEVGELLVRGHNVMKGYLNNKEATDAAIVKGNWLRTGDMVFYNENGLCYIVDRLKELIKVKGYQVAPAELEEILRSHPNIQDAAVIGIAHELYGEIPKAFVVKRKGATIQENDIHAFTNKKIVDYKQLRGGVQFVDSVPKSSTGKILRRELKKLYC</sequence>
<keyword evidence="10" id="KW-0455">Luminescence</keyword>
<evidence type="ECO:0000313" key="16">
    <source>
        <dbReference type="Proteomes" id="UP001151699"/>
    </source>
</evidence>
<evidence type="ECO:0000256" key="3">
    <source>
        <dbReference type="ARBA" id="ARBA00012532"/>
    </source>
</evidence>
<dbReference type="InterPro" id="IPR020845">
    <property type="entry name" value="AMP-binding_CS"/>
</dbReference>
<dbReference type="InterPro" id="IPR042099">
    <property type="entry name" value="ANL_N_sf"/>
</dbReference>
<dbReference type="InterPro" id="IPR045851">
    <property type="entry name" value="AMP-bd_C_sf"/>
</dbReference>
<dbReference type="PROSITE" id="PS00455">
    <property type="entry name" value="AMP_BINDING"/>
    <property type="match status" value="1"/>
</dbReference>
<keyword evidence="11" id="KW-0599">Photoprotein</keyword>
<dbReference type="Gene3D" id="3.40.50.12780">
    <property type="entry name" value="N-terminal domain of ligase-like"/>
    <property type="match status" value="1"/>
</dbReference>
<keyword evidence="7" id="KW-0560">Oxidoreductase</keyword>
<evidence type="ECO:0000256" key="6">
    <source>
        <dbReference type="ARBA" id="ARBA00022840"/>
    </source>
</evidence>
<evidence type="ECO:0000256" key="1">
    <source>
        <dbReference type="ARBA" id="ARBA00004275"/>
    </source>
</evidence>
<feature type="domain" description="AMP-dependent synthetase/ligase" evidence="13">
    <location>
        <begin position="23"/>
        <end position="401"/>
    </location>
</feature>
<dbReference type="GO" id="GO:0005777">
    <property type="term" value="C:peroxisome"/>
    <property type="evidence" value="ECO:0007669"/>
    <property type="project" value="UniProtKB-SubCell"/>
</dbReference>
<keyword evidence="9" id="KW-0576">Peroxisome</keyword>
<keyword evidence="6" id="KW-0067">ATP-binding</keyword>
<protein>
    <recommendedName>
        <fullName evidence="4">Luciferin 4-monooxygenase</fullName>
        <ecNumber evidence="3">1.13.12.7</ecNumber>
    </recommendedName>
</protein>
<dbReference type="OrthoDB" id="10253869at2759"/>
<evidence type="ECO:0000256" key="5">
    <source>
        <dbReference type="ARBA" id="ARBA00022741"/>
    </source>
</evidence>
<dbReference type="GO" id="GO:0004467">
    <property type="term" value="F:long-chain fatty acid-CoA ligase activity"/>
    <property type="evidence" value="ECO:0007669"/>
    <property type="project" value="TreeGrafter"/>
</dbReference>
<evidence type="ECO:0000256" key="11">
    <source>
        <dbReference type="ARBA" id="ARBA00023262"/>
    </source>
</evidence>
<keyword evidence="16" id="KW-1185">Reference proteome</keyword>
<keyword evidence="15" id="KW-0436">Ligase</keyword>
<evidence type="ECO:0000256" key="8">
    <source>
        <dbReference type="ARBA" id="ARBA00023033"/>
    </source>
</evidence>
<name>A0A9Q0MTV4_9DIPT</name>
<evidence type="ECO:0000259" key="14">
    <source>
        <dbReference type="Pfam" id="PF13193"/>
    </source>
</evidence>
<dbReference type="GO" id="GO:0046949">
    <property type="term" value="P:fatty-acyl-CoA biosynthetic process"/>
    <property type="evidence" value="ECO:0007669"/>
    <property type="project" value="TreeGrafter"/>
</dbReference>
<organism evidence="15 16">
    <name type="scientific">Pseudolycoriella hygida</name>
    <dbReference type="NCBI Taxonomy" id="35572"/>
    <lineage>
        <taxon>Eukaryota</taxon>
        <taxon>Metazoa</taxon>
        <taxon>Ecdysozoa</taxon>
        <taxon>Arthropoda</taxon>
        <taxon>Hexapoda</taxon>
        <taxon>Insecta</taxon>
        <taxon>Pterygota</taxon>
        <taxon>Neoptera</taxon>
        <taxon>Endopterygota</taxon>
        <taxon>Diptera</taxon>
        <taxon>Nematocera</taxon>
        <taxon>Sciaroidea</taxon>
        <taxon>Sciaridae</taxon>
        <taxon>Pseudolycoriella</taxon>
    </lineage>
</organism>
<evidence type="ECO:0000256" key="12">
    <source>
        <dbReference type="ARBA" id="ARBA00048497"/>
    </source>
</evidence>
<gene>
    <name evidence="15" type="primary">4CL4</name>
    <name evidence="15" type="ORF">Bhyg_09706</name>
</gene>
<dbReference type="InterPro" id="IPR000873">
    <property type="entry name" value="AMP-dep_synth/lig_dom"/>
</dbReference>
<keyword evidence="8" id="KW-0503">Monooxygenase</keyword>
<dbReference type="PANTHER" id="PTHR24096">
    <property type="entry name" value="LONG-CHAIN-FATTY-ACID--COA LIGASE"/>
    <property type="match status" value="1"/>
</dbReference>
<accession>A0A9Q0MTV4</accession>
<comment type="similarity">
    <text evidence="2">Belongs to the ATP-dependent AMP-binding enzyme family.</text>
</comment>
<evidence type="ECO:0000256" key="2">
    <source>
        <dbReference type="ARBA" id="ARBA00006432"/>
    </source>
</evidence>
<dbReference type="FunFam" id="3.40.50.12780:FF:000003">
    <property type="entry name" value="Long-chain-fatty-acid--CoA ligase FadD"/>
    <property type="match status" value="1"/>
</dbReference>
<evidence type="ECO:0000256" key="7">
    <source>
        <dbReference type="ARBA" id="ARBA00023002"/>
    </source>
</evidence>
<dbReference type="Pfam" id="PF13193">
    <property type="entry name" value="AMP-binding_C"/>
    <property type="match status" value="1"/>
</dbReference>
<comment type="catalytic activity">
    <reaction evidence="12">
        <text>firefly D-luciferin + ATP + O2 = firefly oxyluciferin + hnu + AMP + CO2 + diphosphate</text>
        <dbReference type="Rhea" id="RHEA:10732"/>
        <dbReference type="ChEBI" id="CHEBI:15379"/>
        <dbReference type="ChEBI" id="CHEBI:16526"/>
        <dbReference type="ChEBI" id="CHEBI:16792"/>
        <dbReference type="ChEBI" id="CHEBI:30212"/>
        <dbReference type="ChEBI" id="CHEBI:30616"/>
        <dbReference type="ChEBI" id="CHEBI:33019"/>
        <dbReference type="ChEBI" id="CHEBI:58038"/>
        <dbReference type="ChEBI" id="CHEBI:456215"/>
        <dbReference type="EC" id="1.13.12.7"/>
    </reaction>
</comment>
<dbReference type="Proteomes" id="UP001151699">
    <property type="component" value="Chromosome X"/>
</dbReference>
<proteinExistence type="inferred from homology"/>
<comment type="caution">
    <text evidence="15">The sequence shown here is derived from an EMBL/GenBank/DDBJ whole genome shotgun (WGS) entry which is preliminary data.</text>
</comment>
<evidence type="ECO:0000259" key="13">
    <source>
        <dbReference type="Pfam" id="PF00501"/>
    </source>
</evidence>
<dbReference type="EC" id="1.13.12.7" evidence="3"/>
<keyword evidence="5" id="KW-0547">Nucleotide-binding</keyword>
<evidence type="ECO:0000256" key="4">
    <source>
        <dbReference type="ARBA" id="ARBA00019043"/>
    </source>
</evidence>
<feature type="non-terminal residue" evidence="15">
    <location>
        <position position="1"/>
    </location>
</feature>
<evidence type="ECO:0000256" key="10">
    <source>
        <dbReference type="ARBA" id="ARBA00023223"/>
    </source>
</evidence>
<dbReference type="FunFam" id="3.30.300.30:FF:000007">
    <property type="entry name" value="4-coumarate--CoA ligase 2"/>
    <property type="match status" value="1"/>
</dbReference>